<keyword evidence="2" id="KW-1185">Reference proteome</keyword>
<evidence type="ECO:0000313" key="2">
    <source>
        <dbReference type="Proteomes" id="UP000288246"/>
    </source>
</evidence>
<dbReference type="RefSeq" id="WP_160142869.1">
    <property type="nucleotide sequence ID" value="NZ_BHYL01000126.1"/>
</dbReference>
<accession>A0A401UZW0</accession>
<reference evidence="1 2" key="1">
    <citation type="submission" date="2018-11" db="EMBL/GenBank/DDBJ databases">
        <title>Draft genome sequence of Cellulomonas takizawaensis strain TKZ-21.</title>
        <authorList>
            <person name="Yamamura H."/>
            <person name="Hayashi T."/>
            <person name="Hamada M."/>
            <person name="Serisawa Y."/>
            <person name="Matsuyama K."/>
            <person name="Nakagawa Y."/>
            <person name="Otoguro M."/>
            <person name="Yanagida F."/>
            <person name="Hayakawa M."/>
        </authorList>
    </citation>
    <scope>NUCLEOTIDE SEQUENCE [LARGE SCALE GENOMIC DNA]</scope>
    <source>
        <strain evidence="1 2">TKZ-21</strain>
    </source>
</reference>
<name>A0A401UZW0_9CELL</name>
<comment type="caution">
    <text evidence="1">The sequence shown here is derived from an EMBL/GenBank/DDBJ whole genome shotgun (WGS) entry which is preliminary data.</text>
</comment>
<dbReference type="AlphaFoldDB" id="A0A401UZW0"/>
<evidence type="ECO:0000313" key="1">
    <source>
        <dbReference type="EMBL" id="GCD20221.1"/>
    </source>
</evidence>
<dbReference type="EMBL" id="BHYL01000126">
    <property type="protein sequence ID" value="GCD20221.1"/>
    <property type="molecule type" value="Genomic_DNA"/>
</dbReference>
<organism evidence="1 2">
    <name type="scientific">Cellulomonas algicola</name>
    <dbReference type="NCBI Taxonomy" id="2071633"/>
    <lineage>
        <taxon>Bacteria</taxon>
        <taxon>Bacillati</taxon>
        <taxon>Actinomycetota</taxon>
        <taxon>Actinomycetes</taxon>
        <taxon>Micrococcales</taxon>
        <taxon>Cellulomonadaceae</taxon>
        <taxon>Cellulomonas</taxon>
    </lineage>
</organism>
<sequence>MSFVAPPPAALAGLPESVLTALGRPLPATGAVHVAGVGGGVGTSTVAGLVWSVLALAHPGAVGLASHAAVLGGGGLGAGRVDARVEGDVPATAPVVVHDRGPHAAVVAEQEPGASHVLVVVCRAHTGGIADAARAVERVGARGPDDLARVVVAAVATTGAAPGTRTVAAVADRVGLAVPLVVVPFSRHLGAGGPLPGPDPRPLAAAGVLSAHVLAALAS</sequence>
<proteinExistence type="predicted"/>
<protein>
    <submittedName>
        <fullName evidence="1">Uncharacterized protein</fullName>
    </submittedName>
</protein>
<dbReference type="Proteomes" id="UP000288246">
    <property type="component" value="Unassembled WGS sequence"/>
</dbReference>
<gene>
    <name evidence="1" type="ORF">CTKZ_17830</name>
</gene>